<name>A0ABN2IYZ8_9ACTN</name>
<evidence type="ECO:0000313" key="4">
    <source>
        <dbReference type="EMBL" id="GAA1714629.1"/>
    </source>
</evidence>
<gene>
    <name evidence="4" type="ORF">GCM10009765_74460</name>
</gene>
<dbReference type="SUPFAM" id="SSF46689">
    <property type="entry name" value="Homeodomain-like"/>
    <property type="match status" value="1"/>
</dbReference>
<evidence type="ECO:0000259" key="3">
    <source>
        <dbReference type="PROSITE" id="PS50977"/>
    </source>
</evidence>
<dbReference type="InterPro" id="IPR001647">
    <property type="entry name" value="HTH_TetR"/>
</dbReference>
<organism evidence="4 5">
    <name type="scientific">Fodinicola feengrottensis</name>
    <dbReference type="NCBI Taxonomy" id="435914"/>
    <lineage>
        <taxon>Bacteria</taxon>
        <taxon>Bacillati</taxon>
        <taxon>Actinomycetota</taxon>
        <taxon>Actinomycetes</taxon>
        <taxon>Mycobacteriales</taxon>
        <taxon>Fodinicola</taxon>
    </lineage>
</organism>
<dbReference type="Proteomes" id="UP001500618">
    <property type="component" value="Unassembled WGS sequence"/>
</dbReference>
<dbReference type="PANTHER" id="PTHR30055">
    <property type="entry name" value="HTH-TYPE TRANSCRIPTIONAL REGULATOR RUTR"/>
    <property type="match status" value="1"/>
</dbReference>
<dbReference type="RefSeq" id="WP_279581831.1">
    <property type="nucleotide sequence ID" value="NZ_WOTO01000036.1"/>
</dbReference>
<evidence type="ECO:0000313" key="5">
    <source>
        <dbReference type="Proteomes" id="UP001500618"/>
    </source>
</evidence>
<dbReference type="EMBL" id="BAAANY010000039">
    <property type="protein sequence ID" value="GAA1714629.1"/>
    <property type="molecule type" value="Genomic_DNA"/>
</dbReference>
<feature type="domain" description="HTH tetR-type" evidence="3">
    <location>
        <begin position="8"/>
        <end position="68"/>
    </location>
</feature>
<dbReference type="PRINTS" id="PR00455">
    <property type="entry name" value="HTHTETR"/>
</dbReference>
<dbReference type="SUPFAM" id="SSF48498">
    <property type="entry name" value="Tetracyclin repressor-like, C-terminal domain"/>
    <property type="match status" value="1"/>
</dbReference>
<feature type="DNA-binding region" description="H-T-H motif" evidence="2">
    <location>
        <begin position="31"/>
        <end position="50"/>
    </location>
</feature>
<proteinExistence type="predicted"/>
<dbReference type="PROSITE" id="PS50977">
    <property type="entry name" value="HTH_TETR_2"/>
    <property type="match status" value="1"/>
</dbReference>
<dbReference type="InterPro" id="IPR009057">
    <property type="entry name" value="Homeodomain-like_sf"/>
</dbReference>
<dbReference type="InterPro" id="IPR036271">
    <property type="entry name" value="Tet_transcr_reg_TetR-rel_C_sf"/>
</dbReference>
<keyword evidence="1 2" id="KW-0238">DNA-binding</keyword>
<dbReference type="Gene3D" id="1.10.357.10">
    <property type="entry name" value="Tetracycline Repressor, domain 2"/>
    <property type="match status" value="1"/>
</dbReference>
<dbReference type="Pfam" id="PF00440">
    <property type="entry name" value="TetR_N"/>
    <property type="match status" value="1"/>
</dbReference>
<dbReference type="PANTHER" id="PTHR30055:SF219">
    <property type="entry name" value="TRANSCRIPTIONAL REGULATORY PROTEIN"/>
    <property type="match status" value="1"/>
</dbReference>
<keyword evidence="5" id="KW-1185">Reference proteome</keyword>
<reference evidence="4 5" key="1">
    <citation type="journal article" date="2019" name="Int. J. Syst. Evol. Microbiol.">
        <title>The Global Catalogue of Microorganisms (GCM) 10K type strain sequencing project: providing services to taxonomists for standard genome sequencing and annotation.</title>
        <authorList>
            <consortium name="The Broad Institute Genomics Platform"/>
            <consortium name="The Broad Institute Genome Sequencing Center for Infectious Disease"/>
            <person name="Wu L."/>
            <person name="Ma J."/>
        </authorList>
    </citation>
    <scope>NUCLEOTIDE SEQUENCE [LARGE SCALE GENOMIC DNA]</scope>
    <source>
        <strain evidence="4 5">JCM 14718</strain>
    </source>
</reference>
<accession>A0ABN2IYZ8</accession>
<protein>
    <submittedName>
        <fullName evidence="4">TetR/AcrR family transcriptional regulator</fullName>
    </submittedName>
</protein>
<evidence type="ECO:0000256" key="1">
    <source>
        <dbReference type="ARBA" id="ARBA00023125"/>
    </source>
</evidence>
<dbReference type="InterPro" id="IPR050109">
    <property type="entry name" value="HTH-type_TetR-like_transc_reg"/>
</dbReference>
<evidence type="ECO:0000256" key="2">
    <source>
        <dbReference type="PROSITE-ProRule" id="PRU00335"/>
    </source>
</evidence>
<sequence>MFGTLAVMGNREDLLEGAKRCLYEKGYARTTARDIATAAGTSLAAIGYHYKTTEALLNQALIEVMGDFGDKLAAALSPDNPDAGTLEKFEAMWTGVLNSFKEDRAVYAASLEIFGQMDRVAEAKQAFADGIDETRFWWAKTLHGTDPGDEKTARILGSFYQALMSGVIVQWLIDPERAPSAQDLATALRLVGAQTR</sequence>
<comment type="caution">
    <text evidence="4">The sequence shown here is derived from an EMBL/GenBank/DDBJ whole genome shotgun (WGS) entry which is preliminary data.</text>
</comment>